<dbReference type="Pfam" id="PF22379">
    <property type="entry name" value="OB_MCM10"/>
    <property type="match status" value="1"/>
</dbReference>
<accession>A0ABM3QI56</accession>
<dbReference type="InterPro" id="IPR015408">
    <property type="entry name" value="Znf_Mcm10/DnaG"/>
</dbReference>
<feature type="region of interest" description="Disordered" evidence="8">
    <location>
        <begin position="1"/>
        <end position="50"/>
    </location>
</feature>
<dbReference type="InterPro" id="IPR055065">
    <property type="entry name" value="OB_MCM10"/>
</dbReference>
<keyword evidence="11" id="KW-1185">Reference proteome</keyword>
<dbReference type="InterPro" id="IPR040184">
    <property type="entry name" value="Mcm10"/>
</dbReference>
<keyword evidence="4" id="KW-0479">Metal-binding</keyword>
<dbReference type="Proteomes" id="UP000813463">
    <property type="component" value="Chromosome 4"/>
</dbReference>
<evidence type="ECO:0000256" key="7">
    <source>
        <dbReference type="ARBA" id="ARBA00023242"/>
    </source>
</evidence>
<dbReference type="Gene3D" id="2.40.50.140">
    <property type="entry name" value="Nucleic acid-binding proteins"/>
    <property type="match status" value="1"/>
</dbReference>
<proteinExistence type="inferred from homology"/>
<feature type="domain" description="Zinc finger Mcm10/DnaG-type" evidence="9">
    <location>
        <begin position="220"/>
        <end position="264"/>
    </location>
</feature>
<evidence type="ECO:0000256" key="5">
    <source>
        <dbReference type="ARBA" id="ARBA00022771"/>
    </source>
</evidence>
<comment type="subcellular location">
    <subcellularLocation>
        <location evidence="1">Nucleus</location>
    </subcellularLocation>
</comment>
<dbReference type="Pfam" id="PF09329">
    <property type="entry name" value="zf-primase"/>
    <property type="match status" value="1"/>
</dbReference>
<evidence type="ECO:0000256" key="1">
    <source>
        <dbReference type="ARBA" id="ARBA00004123"/>
    </source>
</evidence>
<evidence type="ECO:0000256" key="8">
    <source>
        <dbReference type="SAM" id="MobiDB-lite"/>
    </source>
</evidence>
<evidence type="ECO:0000313" key="11">
    <source>
        <dbReference type="Proteomes" id="UP000813463"/>
    </source>
</evidence>
<sequence length="421" mass="46428">MSTEHQDDLDLLLSLQDRVIETPPSSPSPSHPRSSAGHQSDDDEVRRPSGNVDLSAFKDAVEDCMDYDVEAAKKALKSNRSKNPTDPDIEKFSGLRIRNQVISSQELSNQFSDIRFVRLSTIKNVIRGDTLSGSWATVGVLTEKGSPKTSSTGKSYCIWKIGCLDGQLVTVFLFGDAYKQHSKETASTVFAFFNASVRKDSSGPGFQLSVFNTNQILKIGTSVDYGVCKGRRKDGLPCTMVVNKRLGIYCSFHRVKTSEKYTVQRGELKGGNLRTAFRNSRQPEGVYMIDPMADQTNRGKFKKTSKVLSVEGLKKALSNAGHVTTNSHSQGIRFLNEITVSMSAKTAKNEYAQKNQAKSGSTKRSLSTANSGSSVTQKSWLPDSKRVRPEPRQVSAQNVKETTSKMIELDYVSSEDDCFTL</sequence>
<reference evidence="11" key="1">
    <citation type="journal article" date="2021" name="Nat. Commun.">
        <title>Genomic analyses provide insights into spinach domestication and the genetic basis of agronomic traits.</title>
        <authorList>
            <person name="Cai X."/>
            <person name="Sun X."/>
            <person name="Xu C."/>
            <person name="Sun H."/>
            <person name="Wang X."/>
            <person name="Ge C."/>
            <person name="Zhang Z."/>
            <person name="Wang Q."/>
            <person name="Fei Z."/>
            <person name="Jiao C."/>
            <person name="Wang Q."/>
        </authorList>
    </citation>
    <scope>NUCLEOTIDE SEQUENCE [LARGE SCALE GENOMIC DNA]</scope>
    <source>
        <strain evidence="11">cv. Varoflay</strain>
    </source>
</reference>
<evidence type="ECO:0000256" key="4">
    <source>
        <dbReference type="ARBA" id="ARBA00022723"/>
    </source>
</evidence>
<dbReference type="RefSeq" id="XP_056683047.1">
    <property type="nucleotide sequence ID" value="XM_056827069.1"/>
</dbReference>
<keyword evidence="6" id="KW-0862">Zinc</keyword>
<gene>
    <name evidence="12" type="primary">LOC110799922</name>
</gene>
<evidence type="ECO:0000313" key="12">
    <source>
        <dbReference type="RefSeq" id="XP_056683047.1"/>
    </source>
</evidence>
<dbReference type="InterPro" id="IPR012340">
    <property type="entry name" value="NA-bd_OB-fold"/>
</dbReference>
<evidence type="ECO:0000256" key="2">
    <source>
        <dbReference type="ARBA" id="ARBA00009679"/>
    </source>
</evidence>
<feature type="domain" description="MCM10 OB-fold" evidence="10">
    <location>
        <begin position="91"/>
        <end position="217"/>
    </location>
</feature>
<dbReference type="GeneID" id="110799922"/>
<organism evidence="11 12">
    <name type="scientific">Spinacia oleracea</name>
    <name type="common">Spinach</name>
    <dbReference type="NCBI Taxonomy" id="3562"/>
    <lineage>
        <taxon>Eukaryota</taxon>
        <taxon>Viridiplantae</taxon>
        <taxon>Streptophyta</taxon>
        <taxon>Embryophyta</taxon>
        <taxon>Tracheophyta</taxon>
        <taxon>Spermatophyta</taxon>
        <taxon>Magnoliopsida</taxon>
        <taxon>eudicotyledons</taxon>
        <taxon>Gunneridae</taxon>
        <taxon>Pentapetalae</taxon>
        <taxon>Caryophyllales</taxon>
        <taxon>Chenopodiaceae</taxon>
        <taxon>Chenopodioideae</taxon>
        <taxon>Anserineae</taxon>
        <taxon>Spinacia</taxon>
    </lineage>
</organism>
<evidence type="ECO:0000259" key="10">
    <source>
        <dbReference type="Pfam" id="PF22379"/>
    </source>
</evidence>
<keyword evidence="3" id="KW-0235">DNA replication</keyword>
<protein>
    <submittedName>
        <fullName evidence="12">Uncharacterized protein isoform X1</fullName>
    </submittedName>
</protein>
<evidence type="ECO:0000256" key="6">
    <source>
        <dbReference type="ARBA" id="ARBA00022833"/>
    </source>
</evidence>
<feature type="region of interest" description="Disordered" evidence="8">
    <location>
        <begin position="351"/>
        <end position="398"/>
    </location>
</feature>
<comment type="similarity">
    <text evidence="2">Belongs to the MCM10 family.</text>
</comment>
<feature type="compositionally biased region" description="Polar residues" evidence="8">
    <location>
        <begin position="351"/>
        <end position="379"/>
    </location>
</feature>
<dbReference type="PANTHER" id="PTHR13454:SF11">
    <property type="entry name" value="PROTEIN MCM10 HOMOLOG"/>
    <property type="match status" value="1"/>
</dbReference>
<keyword evidence="7" id="KW-0539">Nucleus</keyword>
<dbReference type="PANTHER" id="PTHR13454">
    <property type="entry name" value="PROTEIN MCM10 HOMOLOG"/>
    <property type="match status" value="1"/>
</dbReference>
<keyword evidence="5" id="KW-0863">Zinc-finger</keyword>
<reference evidence="12" key="2">
    <citation type="submission" date="2025-08" db="UniProtKB">
        <authorList>
            <consortium name="RefSeq"/>
        </authorList>
    </citation>
    <scope>IDENTIFICATION</scope>
    <source>
        <tissue evidence="12">Leaf</tissue>
    </source>
</reference>
<name>A0ABM3QI56_SPIOL</name>
<evidence type="ECO:0000256" key="3">
    <source>
        <dbReference type="ARBA" id="ARBA00022705"/>
    </source>
</evidence>
<evidence type="ECO:0000259" key="9">
    <source>
        <dbReference type="Pfam" id="PF09329"/>
    </source>
</evidence>